<dbReference type="Proteomes" id="UP001243009">
    <property type="component" value="Unassembled WGS sequence"/>
</dbReference>
<comment type="caution">
    <text evidence="2">The sequence shown here is derived from an EMBL/GenBank/DDBJ whole genome shotgun (WGS) entry which is preliminary data.</text>
</comment>
<evidence type="ECO:0000313" key="3">
    <source>
        <dbReference type="Proteomes" id="UP001243009"/>
    </source>
</evidence>
<gene>
    <name evidence="2" type="ORF">Q7A36_11255</name>
</gene>
<evidence type="ECO:0000313" key="2">
    <source>
        <dbReference type="EMBL" id="MDO9708919.1"/>
    </source>
</evidence>
<proteinExistence type="predicted"/>
<dbReference type="Gene3D" id="1.10.10.1100">
    <property type="entry name" value="BFD-like [2Fe-2S]-binding domain"/>
    <property type="match status" value="1"/>
</dbReference>
<sequence length="87" mass="8821">MEAEAAALAADPVRAEEVRRAAKVCQCKAVDLGSIEDAIRAHGLTTVEGVREHTNASGGCGACSIRIEDILAAMPPAPAAALPLAAE</sequence>
<feature type="domain" description="BFD-like [2Fe-2S]-binding" evidence="1">
    <location>
        <begin position="24"/>
        <end position="72"/>
    </location>
</feature>
<keyword evidence="3" id="KW-1185">Reference proteome</keyword>
<name>A0ABT9DYF8_9PROT</name>
<protein>
    <submittedName>
        <fullName evidence="2">(2Fe-2S)-binding protein</fullName>
    </submittedName>
</protein>
<dbReference type="EMBL" id="JAUTWS010000009">
    <property type="protein sequence ID" value="MDO9708919.1"/>
    <property type="molecule type" value="Genomic_DNA"/>
</dbReference>
<organism evidence="2 3">
    <name type="scientific">Paracraurococcus lichenis</name>
    <dbReference type="NCBI Taxonomy" id="3064888"/>
    <lineage>
        <taxon>Bacteria</taxon>
        <taxon>Pseudomonadati</taxon>
        <taxon>Pseudomonadota</taxon>
        <taxon>Alphaproteobacteria</taxon>
        <taxon>Acetobacterales</taxon>
        <taxon>Roseomonadaceae</taxon>
        <taxon>Paracraurococcus</taxon>
    </lineage>
</organism>
<dbReference type="InterPro" id="IPR007419">
    <property type="entry name" value="BFD-like_2Fe2S-bd_dom"/>
</dbReference>
<accession>A0ABT9DYF8</accession>
<dbReference type="InterPro" id="IPR041854">
    <property type="entry name" value="BFD-like_2Fe2S-bd_dom_sf"/>
</dbReference>
<reference evidence="2 3" key="1">
    <citation type="submission" date="2023-08" db="EMBL/GenBank/DDBJ databases">
        <title>The draft genome sequence of Paracraurococcus sp. LOR1-02.</title>
        <authorList>
            <person name="Kingkaew E."/>
            <person name="Tanasupawat S."/>
        </authorList>
    </citation>
    <scope>NUCLEOTIDE SEQUENCE [LARGE SCALE GENOMIC DNA]</scope>
    <source>
        <strain evidence="2 3">LOR1-02</strain>
    </source>
</reference>
<dbReference type="Pfam" id="PF04324">
    <property type="entry name" value="Fer2_BFD"/>
    <property type="match status" value="1"/>
</dbReference>
<evidence type="ECO:0000259" key="1">
    <source>
        <dbReference type="Pfam" id="PF04324"/>
    </source>
</evidence>